<dbReference type="KEGG" id="vg:5179489"/>
<protein>
    <submittedName>
        <fullName evidence="2">ORF12</fullName>
    </submittedName>
</protein>
<accession>Q14W94</accession>
<dbReference type="GeneID" id="5179489"/>
<evidence type="ECO:0000256" key="1">
    <source>
        <dbReference type="SAM" id="MobiDB-lite"/>
    </source>
</evidence>
<dbReference type="EMBL" id="DQ665652">
    <property type="protein sequence ID" value="ABG25568.1"/>
    <property type="molecule type" value="Genomic_DNA"/>
</dbReference>
<reference evidence="2 3" key="1">
    <citation type="journal article" date="2006" name="J. Gen. Virol.">
        <title>Genome sequences of two frog herpesviruses.</title>
        <authorList>
            <person name="Davison A.J."/>
            <person name="Cunningham C."/>
            <person name="Sauerbier W."/>
            <person name="McKinnell R.G."/>
        </authorList>
    </citation>
    <scope>NUCLEOTIDE SEQUENCE [LARGE SCALE GENOMIC DNA]</scope>
    <source>
        <strain evidence="2">ATCC VR-568</strain>
    </source>
</reference>
<feature type="region of interest" description="Disordered" evidence="1">
    <location>
        <begin position="550"/>
        <end position="586"/>
    </location>
</feature>
<dbReference type="RefSeq" id="YP_656520.1">
    <property type="nucleotide sequence ID" value="NC_008210.1"/>
</dbReference>
<dbReference type="Proteomes" id="UP000120576">
    <property type="component" value="Genome"/>
</dbReference>
<feature type="compositionally biased region" description="Basic and acidic residues" evidence="1">
    <location>
        <begin position="561"/>
        <end position="586"/>
    </location>
</feature>
<evidence type="ECO:0000313" key="3">
    <source>
        <dbReference type="Proteomes" id="UP000120576"/>
    </source>
</evidence>
<name>Q14W94_9VIRU</name>
<keyword evidence="3" id="KW-1185">Reference proteome</keyword>
<organism evidence="2 3">
    <name type="scientific">Ranid herpesvirus 2</name>
    <dbReference type="NCBI Taxonomy" id="389214"/>
    <lineage>
        <taxon>Viruses</taxon>
        <taxon>Duplodnaviria</taxon>
        <taxon>Heunggongvirae</taxon>
        <taxon>Peploviricota</taxon>
        <taxon>Herviviricetes</taxon>
        <taxon>Herpesvirales</taxon>
        <taxon>Alloherpesviridae</taxon>
        <taxon>Batravirus</taxon>
        <taxon>Batravirus ranidallo2</taxon>
    </lineage>
</organism>
<evidence type="ECO:0000313" key="2">
    <source>
        <dbReference type="EMBL" id="ABG25568.1"/>
    </source>
</evidence>
<proteinExistence type="predicted"/>
<sequence>MDTIYIYDELGARLDCQEDEAEVQTAGQSTSMIDQEVDIIPAPQTIQATSTIDQEVDIIPAPQIFQATSTPDEEADVAEVPEAAASEANEDTESMQVAEVPTSGAAEDTSMDVTSEGPCEVVSLTEVKTEIRQLMRTRFEENNDWPDYVRALMWSEFAQHRLKLKDYNQEYEALWSECHDKGEEITPKMEMELLLNYMLTKYCPRNKQEDVFLLYFRLSNFLKYHIPHYRKYIELHGLSPYTAFVHSKRVVYKVEDEAVTVTEENIQLDLDRALALDLFNWFYKAKSEKSLPLDVSYDIEAFYKQVGEPAPLCMVNLLTLEETLPKVAAKAVKDYEYWPKLMKAVIWHEAMHHTLDLVKYNAFYERVARQTFEKGEEMTVQKQMDCLVEYALKYYDWYVYQEGELYKDDEDEIDMLAEIQLEGEEEVKKMRKNKYKINLYHLVEFLTYHLPNYRKFTEEFGVSPWSAFAYLHRVKHEIIDGKLVVTEKPRKAGTKDEYGNVLPFKKFVAHPNISEIVNAWEQVPKNQFSLQMGTTLYTAKVMKILQIKRGARRSKRAGVSQRDKKTKKEECRKRKHEEVHEEETMS</sequence>